<accession>A0A4S2MV66</accession>
<organism evidence="9 10">
    <name type="scientific">Ascodesmis nigricans</name>
    <dbReference type="NCBI Taxonomy" id="341454"/>
    <lineage>
        <taxon>Eukaryota</taxon>
        <taxon>Fungi</taxon>
        <taxon>Dikarya</taxon>
        <taxon>Ascomycota</taxon>
        <taxon>Pezizomycotina</taxon>
        <taxon>Pezizomycetes</taxon>
        <taxon>Pezizales</taxon>
        <taxon>Ascodesmidaceae</taxon>
        <taxon>Ascodesmis</taxon>
    </lineage>
</organism>
<gene>
    <name evidence="9" type="ORF">EX30DRAFT_364440</name>
</gene>
<evidence type="ECO:0000256" key="6">
    <source>
        <dbReference type="SAM" id="MobiDB-lite"/>
    </source>
</evidence>
<keyword evidence="7" id="KW-0812">Transmembrane</keyword>
<dbReference type="GO" id="GO:0008270">
    <property type="term" value="F:zinc ion binding"/>
    <property type="evidence" value="ECO:0007669"/>
    <property type="project" value="InterPro"/>
</dbReference>
<evidence type="ECO:0000259" key="8">
    <source>
        <dbReference type="PROSITE" id="PS50048"/>
    </source>
</evidence>
<dbReference type="InterPro" id="IPR036864">
    <property type="entry name" value="Zn2-C6_fun-type_DNA-bd_sf"/>
</dbReference>
<dbReference type="GO" id="GO:0000978">
    <property type="term" value="F:RNA polymerase II cis-regulatory region sequence-specific DNA binding"/>
    <property type="evidence" value="ECO:0007669"/>
    <property type="project" value="TreeGrafter"/>
</dbReference>
<keyword evidence="3" id="KW-0238">DNA-binding</keyword>
<dbReference type="InterPro" id="IPR007219">
    <property type="entry name" value="XnlR_reg_dom"/>
</dbReference>
<reference evidence="9 10" key="1">
    <citation type="submission" date="2019-04" db="EMBL/GenBank/DDBJ databases">
        <title>Comparative genomics and transcriptomics to analyze fruiting body development in filamentous ascomycetes.</title>
        <authorList>
            <consortium name="DOE Joint Genome Institute"/>
            <person name="Lutkenhaus R."/>
            <person name="Traeger S."/>
            <person name="Breuer J."/>
            <person name="Kuo A."/>
            <person name="Lipzen A."/>
            <person name="Pangilinan J."/>
            <person name="Dilworth D."/>
            <person name="Sandor L."/>
            <person name="Poggeler S."/>
            <person name="Barry K."/>
            <person name="Grigoriev I.V."/>
            <person name="Nowrousian M."/>
        </authorList>
    </citation>
    <scope>NUCLEOTIDE SEQUENCE [LARGE SCALE GENOMIC DNA]</scope>
    <source>
        <strain evidence="9 10">CBS 389.68</strain>
    </source>
</reference>
<dbReference type="Gene3D" id="4.10.240.10">
    <property type="entry name" value="Zn(2)-C6 fungal-type DNA-binding domain"/>
    <property type="match status" value="1"/>
</dbReference>
<dbReference type="GO" id="GO:0006351">
    <property type="term" value="P:DNA-templated transcription"/>
    <property type="evidence" value="ECO:0007669"/>
    <property type="project" value="InterPro"/>
</dbReference>
<sequence>MSISPDQASPTRAAPQGSPPHEDQNAPSGSKRKRVSLACNACRLRKSKCDGLRPKCGNCRDLDFHCVYQQSASSANTIVGKDYIGQLENRLLAVEKLLAAQVAMNQGRRLEDDEVIGGMDHQNGDERPLKRHRSSSHSPSEEPGPEIAKGETLINVKNGHLEDDMAPGDTVLDGMGALALGDEEDYGYFGPSSNIAFIGHVTRALATSASVTGAFPKDLKGNTEAQLENTSHPSPLSASGPSDEFEVFRPERINMYVLPSESRCRHFISLYFQNTNILFPYLHQPTFMETYETALKTGFHKVRRTWLALLNLVMAMGSRTNTERNVPAEEKYKTAEIFYQRGTALCNEHLLRLASLDSVHLLLLMSHYLQSTRKPVQCWTTHGLAIRVAIQMGLHSNQALQRFPPLERELRKRAWYGCVLLDRTLCMTFGRPSAITAYANNLDLPLDLEDSELSNSRDPLPASTSSRAVCTSTTFYIVSIKLYTLIGRIIDDLYGGNLGGTTYDPDSPIPTFTDIARVAEIEAKLSQWRASLPQALSIISASDIPDGGGPISQFWRQSIILSLRYYNTRALLHRQFAVKGLAEIWGAGPSKDKFEGDFFWNFGWASIKACADSAIQTIEIIHKVKHRSDLLGFWWFTVFFVFNASLVLVSKILILIQVRQLQLTLQSSSPTSELSTLLAHLHKANQCLDVLATNNRIANRSRLFLKNLMRYVAPLAAASSPIPVTSSHPGTPYVDMQHQQQVNGMQNIMGIASQSGMGHVGEGEFILESDLGFLSSMLPPMSAAHETASTDGWGDGGWGAVGGFGG</sequence>
<dbReference type="Proteomes" id="UP000298138">
    <property type="component" value="Unassembled WGS sequence"/>
</dbReference>
<keyword evidence="1" id="KW-0479">Metal-binding</keyword>
<dbReference type="GO" id="GO:0000981">
    <property type="term" value="F:DNA-binding transcription factor activity, RNA polymerase II-specific"/>
    <property type="evidence" value="ECO:0007669"/>
    <property type="project" value="InterPro"/>
</dbReference>
<keyword evidence="5" id="KW-0539">Nucleus</keyword>
<evidence type="ECO:0000256" key="4">
    <source>
        <dbReference type="ARBA" id="ARBA00023163"/>
    </source>
</evidence>
<dbReference type="PROSITE" id="PS00463">
    <property type="entry name" value="ZN2_CY6_FUNGAL_1"/>
    <property type="match status" value="1"/>
</dbReference>
<name>A0A4S2MV66_9PEZI</name>
<keyword evidence="4" id="KW-0804">Transcription</keyword>
<dbReference type="SMART" id="SM00906">
    <property type="entry name" value="Fungal_trans"/>
    <property type="match status" value="1"/>
</dbReference>
<feature type="domain" description="Zn(2)-C6 fungal-type" evidence="8">
    <location>
        <begin position="38"/>
        <end position="68"/>
    </location>
</feature>
<dbReference type="CDD" id="cd12148">
    <property type="entry name" value="fungal_TF_MHR"/>
    <property type="match status" value="1"/>
</dbReference>
<evidence type="ECO:0000256" key="1">
    <source>
        <dbReference type="ARBA" id="ARBA00022723"/>
    </source>
</evidence>
<dbReference type="OrthoDB" id="3364175at2759"/>
<protein>
    <recommendedName>
        <fullName evidence="8">Zn(2)-C6 fungal-type domain-containing protein</fullName>
    </recommendedName>
</protein>
<keyword evidence="7" id="KW-0472">Membrane</keyword>
<keyword evidence="10" id="KW-1185">Reference proteome</keyword>
<proteinExistence type="predicted"/>
<dbReference type="CDD" id="cd00067">
    <property type="entry name" value="GAL4"/>
    <property type="match status" value="1"/>
</dbReference>
<dbReference type="InterPro" id="IPR051127">
    <property type="entry name" value="Fungal_SecMet_Regulators"/>
</dbReference>
<dbReference type="STRING" id="341454.A0A4S2MV66"/>
<dbReference type="PANTHER" id="PTHR47424:SF3">
    <property type="entry name" value="REGULATORY PROTEIN GAL4"/>
    <property type="match status" value="1"/>
</dbReference>
<keyword evidence="2" id="KW-0805">Transcription regulation</keyword>
<evidence type="ECO:0000256" key="2">
    <source>
        <dbReference type="ARBA" id="ARBA00023015"/>
    </source>
</evidence>
<feature type="region of interest" description="Disordered" evidence="6">
    <location>
        <begin position="1"/>
        <end position="32"/>
    </location>
</feature>
<dbReference type="Pfam" id="PF00172">
    <property type="entry name" value="Zn_clus"/>
    <property type="match status" value="1"/>
</dbReference>
<dbReference type="SMART" id="SM00066">
    <property type="entry name" value="GAL4"/>
    <property type="match status" value="1"/>
</dbReference>
<feature type="compositionally biased region" description="Polar residues" evidence="6">
    <location>
        <begin position="1"/>
        <end position="10"/>
    </location>
</feature>
<dbReference type="PROSITE" id="PS50048">
    <property type="entry name" value="ZN2_CY6_FUNGAL_2"/>
    <property type="match status" value="1"/>
</dbReference>
<evidence type="ECO:0000313" key="9">
    <source>
        <dbReference type="EMBL" id="TGZ80509.1"/>
    </source>
</evidence>
<dbReference type="EMBL" id="ML220124">
    <property type="protein sequence ID" value="TGZ80509.1"/>
    <property type="molecule type" value="Genomic_DNA"/>
</dbReference>
<dbReference type="SUPFAM" id="SSF57701">
    <property type="entry name" value="Zn2/Cys6 DNA-binding domain"/>
    <property type="match status" value="1"/>
</dbReference>
<feature type="transmembrane region" description="Helical" evidence="7">
    <location>
        <begin position="633"/>
        <end position="656"/>
    </location>
</feature>
<dbReference type="GO" id="GO:0000435">
    <property type="term" value="P:positive regulation of transcription from RNA polymerase II promoter by galactose"/>
    <property type="evidence" value="ECO:0007669"/>
    <property type="project" value="TreeGrafter"/>
</dbReference>
<evidence type="ECO:0000256" key="3">
    <source>
        <dbReference type="ARBA" id="ARBA00023125"/>
    </source>
</evidence>
<evidence type="ECO:0000256" key="7">
    <source>
        <dbReference type="SAM" id="Phobius"/>
    </source>
</evidence>
<feature type="region of interest" description="Disordered" evidence="6">
    <location>
        <begin position="113"/>
        <end position="149"/>
    </location>
</feature>
<dbReference type="InParanoid" id="A0A4S2MV66"/>
<dbReference type="InterPro" id="IPR001138">
    <property type="entry name" value="Zn2Cys6_DnaBD"/>
</dbReference>
<keyword evidence="7" id="KW-1133">Transmembrane helix</keyword>
<dbReference type="Pfam" id="PF04082">
    <property type="entry name" value="Fungal_trans"/>
    <property type="match status" value="1"/>
</dbReference>
<dbReference type="GO" id="GO:0005634">
    <property type="term" value="C:nucleus"/>
    <property type="evidence" value="ECO:0007669"/>
    <property type="project" value="TreeGrafter"/>
</dbReference>
<dbReference type="AlphaFoldDB" id="A0A4S2MV66"/>
<dbReference type="PANTHER" id="PTHR47424">
    <property type="entry name" value="REGULATORY PROTEIN GAL4"/>
    <property type="match status" value="1"/>
</dbReference>
<evidence type="ECO:0000313" key="10">
    <source>
        <dbReference type="Proteomes" id="UP000298138"/>
    </source>
</evidence>
<evidence type="ECO:0000256" key="5">
    <source>
        <dbReference type="ARBA" id="ARBA00023242"/>
    </source>
</evidence>